<reference evidence="1 2" key="1">
    <citation type="submission" date="2022-10" db="EMBL/GenBank/DDBJ databases">
        <title>Aestuariibacter sp. AA17 isolated from Montipora capitata coral fragment.</title>
        <authorList>
            <person name="Emsley S.A."/>
            <person name="Pfannmuller K.M."/>
            <person name="Loughran R.M."/>
            <person name="Shlafstein M."/>
            <person name="Papke E."/>
            <person name="Saw J.H."/>
            <person name="Ushijima B."/>
            <person name="Videau P."/>
        </authorList>
    </citation>
    <scope>NUCLEOTIDE SEQUENCE [LARGE SCALE GENOMIC DNA]</scope>
    <source>
        <strain evidence="1 2">AA17</strain>
    </source>
</reference>
<comment type="caution">
    <text evidence="1">The sequence shown here is derived from an EMBL/GenBank/DDBJ whole genome shotgun (WGS) entry which is preliminary data.</text>
</comment>
<protein>
    <submittedName>
        <fullName evidence="1">Uncharacterized protein</fullName>
    </submittedName>
</protein>
<dbReference type="Proteomes" id="UP001652504">
    <property type="component" value="Unassembled WGS sequence"/>
</dbReference>
<gene>
    <name evidence="1" type="ORF">OE749_04510</name>
</gene>
<sequence length="219" mass="25134">MKKNLTLPFNDRCILVCSDIFGATSSFHRFISWLYKQTRQQVEYVSPYDSAISFTEEAAAYTHFKHVGGIDSYIGRLQDKVAKKRISHVIGFSAGASSAFLALTQSHQYQHTRKQPNAMSMLKSITLFYPGQLRHYPELIRTFSIGRDVTMRIVLARESHFDEHALKAQFTQQGMYSECVDAHHGFMNPLSTNSDEIEREKWEQEIVSTILRSENQCLA</sequence>
<accession>A0ABT3A5I1</accession>
<evidence type="ECO:0000313" key="1">
    <source>
        <dbReference type="EMBL" id="MCV2883953.1"/>
    </source>
</evidence>
<name>A0ABT3A5I1_9ALTE</name>
<dbReference type="EMBL" id="JAOWKX010000002">
    <property type="protein sequence ID" value="MCV2883953.1"/>
    <property type="molecule type" value="Genomic_DNA"/>
</dbReference>
<dbReference type="RefSeq" id="WP_263711167.1">
    <property type="nucleotide sequence ID" value="NZ_JAOWKX010000002.1"/>
</dbReference>
<keyword evidence="2" id="KW-1185">Reference proteome</keyword>
<proteinExistence type="predicted"/>
<evidence type="ECO:0000313" key="2">
    <source>
        <dbReference type="Proteomes" id="UP001652504"/>
    </source>
</evidence>
<organism evidence="1 2">
    <name type="scientific">Fluctibacter corallii</name>
    <dbReference type="NCBI Taxonomy" id="2984329"/>
    <lineage>
        <taxon>Bacteria</taxon>
        <taxon>Pseudomonadati</taxon>
        <taxon>Pseudomonadota</taxon>
        <taxon>Gammaproteobacteria</taxon>
        <taxon>Alteromonadales</taxon>
        <taxon>Alteromonadaceae</taxon>
        <taxon>Fluctibacter</taxon>
    </lineage>
</organism>